<evidence type="ECO:0000256" key="1">
    <source>
        <dbReference type="SAM" id="MobiDB-lite"/>
    </source>
</evidence>
<dbReference type="InterPro" id="IPR011333">
    <property type="entry name" value="SKP1/BTB/POZ_sf"/>
</dbReference>
<feature type="compositionally biased region" description="Low complexity" evidence="1">
    <location>
        <begin position="152"/>
        <end position="168"/>
    </location>
</feature>
<dbReference type="Pfam" id="PF02214">
    <property type="entry name" value="BTB_2"/>
    <property type="match status" value="1"/>
</dbReference>
<dbReference type="GO" id="GO:0051260">
    <property type="term" value="P:protein homooligomerization"/>
    <property type="evidence" value="ECO:0007669"/>
    <property type="project" value="InterPro"/>
</dbReference>
<organism evidence="3">
    <name type="scientific">Darwinula stevensoni</name>
    <dbReference type="NCBI Taxonomy" id="69355"/>
    <lineage>
        <taxon>Eukaryota</taxon>
        <taxon>Metazoa</taxon>
        <taxon>Ecdysozoa</taxon>
        <taxon>Arthropoda</taxon>
        <taxon>Crustacea</taxon>
        <taxon>Oligostraca</taxon>
        <taxon>Ostracoda</taxon>
        <taxon>Podocopa</taxon>
        <taxon>Podocopida</taxon>
        <taxon>Darwinulocopina</taxon>
        <taxon>Darwinuloidea</taxon>
        <taxon>Darwinulidae</taxon>
        <taxon>Darwinula</taxon>
    </lineage>
</organism>
<dbReference type="PANTHER" id="PTHR14499:SF67">
    <property type="entry name" value="BTB_POZ DOMAIN-CONTAINING PROTEIN TIWAZ"/>
    <property type="match status" value="1"/>
</dbReference>
<dbReference type="InterPro" id="IPR000210">
    <property type="entry name" value="BTB/POZ_dom"/>
</dbReference>
<reference evidence="3" key="1">
    <citation type="submission" date="2020-11" db="EMBL/GenBank/DDBJ databases">
        <authorList>
            <person name="Tran Van P."/>
        </authorList>
    </citation>
    <scope>NUCLEOTIDE SEQUENCE</scope>
</reference>
<dbReference type="InterPro" id="IPR048595">
    <property type="entry name" value="KCTD1-15-like_C"/>
</dbReference>
<evidence type="ECO:0000259" key="2">
    <source>
        <dbReference type="SMART" id="SM00225"/>
    </source>
</evidence>
<dbReference type="SMART" id="SM00225">
    <property type="entry name" value="BTB"/>
    <property type="match status" value="1"/>
</dbReference>
<name>A0A7R9A459_9CRUS</name>
<dbReference type="SUPFAM" id="SSF54695">
    <property type="entry name" value="POZ domain"/>
    <property type="match status" value="1"/>
</dbReference>
<dbReference type="EMBL" id="LR900404">
    <property type="protein sequence ID" value="CAD7245563.1"/>
    <property type="molecule type" value="Genomic_DNA"/>
</dbReference>
<dbReference type="Gene3D" id="3.30.710.10">
    <property type="entry name" value="Potassium Channel Kv1.1, Chain A"/>
    <property type="match status" value="1"/>
</dbReference>
<dbReference type="OrthoDB" id="2414723at2759"/>
<sequence length="277" mass="30756">MAGIPCVAAASRYTAPVHIDVGGTIYTSSLETLTKFPESRLAKMFNGTIPIVLDSLKQHYFIDRDGKMFRHILNFMRNSRLVLPEGFDEVDILLEEANFFEIPRESPLHRAFSVCSTMMKQLEEYKKQQRGRSLKMEGVGVANEKNGTHKGSSLLHQRSTSSSDLSTSGPGEGIECVALNICPDLGERVMLSGERLILEEIFPEIGQALLDARQSVAWNQDARHVIRFPLNGYCKINSIQAIKRLLGAGFRIVASSGGGVEGQQFSEYLFCRKSTPL</sequence>
<dbReference type="EMBL" id="CAJPEV010000887">
    <property type="protein sequence ID" value="CAG0889307.1"/>
    <property type="molecule type" value="Genomic_DNA"/>
</dbReference>
<proteinExistence type="predicted"/>
<evidence type="ECO:0000313" key="3">
    <source>
        <dbReference type="EMBL" id="CAD7245563.1"/>
    </source>
</evidence>
<protein>
    <recommendedName>
        <fullName evidence="2">BTB domain-containing protein</fullName>
    </recommendedName>
</protein>
<dbReference type="PANTHER" id="PTHR14499">
    <property type="entry name" value="POTASSIUM CHANNEL TETRAMERIZATION DOMAIN-CONTAINING"/>
    <property type="match status" value="1"/>
</dbReference>
<gene>
    <name evidence="3" type="ORF">DSTB1V02_LOCUS5435</name>
</gene>
<accession>A0A7R9A459</accession>
<evidence type="ECO:0000313" key="4">
    <source>
        <dbReference type="Proteomes" id="UP000677054"/>
    </source>
</evidence>
<dbReference type="Proteomes" id="UP000677054">
    <property type="component" value="Unassembled WGS sequence"/>
</dbReference>
<feature type="region of interest" description="Disordered" evidence="1">
    <location>
        <begin position="143"/>
        <end position="170"/>
    </location>
</feature>
<keyword evidence="4" id="KW-1185">Reference proteome</keyword>
<dbReference type="AlphaFoldDB" id="A0A7R9A459"/>
<feature type="domain" description="BTB" evidence="2">
    <location>
        <begin position="15"/>
        <end position="117"/>
    </location>
</feature>
<dbReference type="Pfam" id="PF20871">
    <property type="entry name" value="KCTD1-15_CTD"/>
    <property type="match status" value="1"/>
</dbReference>
<dbReference type="InterPro" id="IPR003131">
    <property type="entry name" value="T1-type_BTB"/>
</dbReference>